<sequence length="137" mass="14150">MSVAAISRPSPAPGRRLTVTCGAWAGPSARHVTVFADGEIDAANAKEFAVAVCDAVAGAERVTLDLSGLEFIAIDGVAALHAINAHLTRAGVPWCVLPGPAASRVLGICDREHVIPLLQPAPSARRGETVLRLVQSN</sequence>
<dbReference type="InterPro" id="IPR002645">
    <property type="entry name" value="STAS_dom"/>
</dbReference>
<dbReference type="CDD" id="cd07043">
    <property type="entry name" value="STAS_anti-anti-sigma_factors"/>
    <property type="match status" value="1"/>
</dbReference>
<reference evidence="3" key="1">
    <citation type="submission" date="2016-10" db="EMBL/GenBank/DDBJ databases">
        <authorList>
            <person name="Varghese N."/>
            <person name="Submissions S."/>
        </authorList>
    </citation>
    <scope>NUCLEOTIDE SEQUENCE [LARGE SCALE GENOMIC DNA]</scope>
    <source>
        <strain evidence="3">DSM 45405</strain>
    </source>
</reference>
<dbReference type="Pfam" id="PF13466">
    <property type="entry name" value="STAS_2"/>
    <property type="match status" value="1"/>
</dbReference>
<dbReference type="EMBL" id="LT629971">
    <property type="protein sequence ID" value="SEH67493.1"/>
    <property type="molecule type" value="Genomic_DNA"/>
</dbReference>
<dbReference type="STRING" id="370526.SAMN04489835_2748"/>
<organism evidence="2 3">
    <name type="scientific">Mycolicibacterium rutilum</name>
    <name type="common">Mycobacterium rutilum</name>
    <dbReference type="NCBI Taxonomy" id="370526"/>
    <lineage>
        <taxon>Bacteria</taxon>
        <taxon>Bacillati</taxon>
        <taxon>Actinomycetota</taxon>
        <taxon>Actinomycetes</taxon>
        <taxon>Mycobacteriales</taxon>
        <taxon>Mycobacteriaceae</taxon>
        <taxon>Mycolicibacterium</taxon>
    </lineage>
</organism>
<dbReference type="Gene3D" id="3.30.750.24">
    <property type="entry name" value="STAS domain"/>
    <property type="match status" value="1"/>
</dbReference>
<dbReference type="PROSITE" id="PS50801">
    <property type="entry name" value="STAS"/>
    <property type="match status" value="1"/>
</dbReference>
<evidence type="ECO:0000313" key="2">
    <source>
        <dbReference type="EMBL" id="SEH67493.1"/>
    </source>
</evidence>
<dbReference type="AlphaFoldDB" id="A0A1H6JXY9"/>
<dbReference type="InterPro" id="IPR058548">
    <property type="entry name" value="MlaB-like_STAS"/>
</dbReference>
<accession>A0A1H6JXY9</accession>
<evidence type="ECO:0000259" key="1">
    <source>
        <dbReference type="PROSITE" id="PS50801"/>
    </source>
</evidence>
<name>A0A1H6JXY9_MYCRU</name>
<dbReference type="Proteomes" id="UP000182915">
    <property type="component" value="Chromosome I"/>
</dbReference>
<gene>
    <name evidence="2" type="ORF">SAMN04489835_2748</name>
</gene>
<evidence type="ECO:0000313" key="3">
    <source>
        <dbReference type="Proteomes" id="UP000182915"/>
    </source>
</evidence>
<dbReference type="InterPro" id="IPR036513">
    <property type="entry name" value="STAS_dom_sf"/>
</dbReference>
<feature type="domain" description="STAS" evidence="1">
    <location>
        <begin position="37"/>
        <end position="92"/>
    </location>
</feature>
<keyword evidence="3" id="KW-1185">Reference proteome</keyword>
<proteinExistence type="predicted"/>
<protein>
    <submittedName>
        <fullName evidence="2">Anti-anti-sigma factor</fullName>
    </submittedName>
</protein>
<dbReference type="SUPFAM" id="SSF52091">
    <property type="entry name" value="SpoIIaa-like"/>
    <property type="match status" value="1"/>
</dbReference>